<sequence>MKKKLFIFIIILCLTIIRSIILFDFAIEYLQNDEGLIDVIQYKYKGFDEFINYNKSNIYSIIIRSMFSENIVVHLNRFILEAENV</sequence>
<proteinExistence type="predicted"/>
<protein>
    <submittedName>
        <fullName evidence="1">Uncharacterized protein</fullName>
    </submittedName>
</protein>
<accession>A0A2N5ZF65</accession>
<dbReference type="Proteomes" id="UP000234857">
    <property type="component" value="Unassembled WGS sequence"/>
</dbReference>
<evidence type="ECO:0000313" key="1">
    <source>
        <dbReference type="EMBL" id="PLX17293.1"/>
    </source>
</evidence>
<gene>
    <name evidence="1" type="ORF">C0601_08050</name>
</gene>
<organism evidence="1 2">
    <name type="scientific">Muiribacterium halophilum</name>
    <dbReference type="NCBI Taxonomy" id="2053465"/>
    <lineage>
        <taxon>Bacteria</taxon>
        <taxon>Candidatus Muiribacteriota</taxon>
        <taxon>Candidatus Muiribacteriia</taxon>
        <taxon>Candidatus Muiribacteriales</taxon>
        <taxon>Candidatus Muiribacteriaceae</taxon>
        <taxon>Candidatus Muiribacterium</taxon>
    </lineage>
</organism>
<reference evidence="1 2" key="1">
    <citation type="submission" date="2017-11" db="EMBL/GenBank/DDBJ databases">
        <title>Genome-resolved metagenomics identifies genetic mobility, metabolic interactions, and unexpected diversity in perchlorate-reducing communities.</title>
        <authorList>
            <person name="Barnum T.P."/>
            <person name="Figueroa I.A."/>
            <person name="Carlstrom C.I."/>
            <person name="Lucas L.N."/>
            <person name="Engelbrektson A.L."/>
            <person name="Coates J.D."/>
        </authorList>
    </citation>
    <scope>NUCLEOTIDE SEQUENCE [LARGE SCALE GENOMIC DNA]</scope>
    <source>
        <strain evidence="1">BM706</strain>
    </source>
</reference>
<dbReference type="AlphaFoldDB" id="A0A2N5ZF65"/>
<evidence type="ECO:0000313" key="2">
    <source>
        <dbReference type="Proteomes" id="UP000234857"/>
    </source>
</evidence>
<comment type="caution">
    <text evidence="1">The sequence shown here is derived from an EMBL/GenBank/DDBJ whole genome shotgun (WGS) entry which is preliminary data.</text>
</comment>
<dbReference type="EMBL" id="PKTG01000091">
    <property type="protein sequence ID" value="PLX17293.1"/>
    <property type="molecule type" value="Genomic_DNA"/>
</dbReference>
<name>A0A2N5ZF65_MUIH1</name>